<comment type="caution">
    <text evidence="1">The sequence shown here is derived from an EMBL/GenBank/DDBJ whole genome shotgun (WGS) entry which is preliminary data.</text>
</comment>
<dbReference type="AlphaFoldDB" id="A0A2S9JN37"/>
<accession>A0A2S9JN37</accession>
<dbReference type="Proteomes" id="UP000238642">
    <property type="component" value="Unassembled WGS sequence"/>
</dbReference>
<keyword evidence="2" id="KW-1185">Reference proteome</keyword>
<dbReference type="EMBL" id="PVBS01000002">
    <property type="protein sequence ID" value="PRD54522.1"/>
    <property type="molecule type" value="Genomic_DNA"/>
</dbReference>
<reference evidence="1 2" key="1">
    <citation type="submission" date="2018-02" db="EMBL/GenBank/DDBJ databases">
        <title>The draft genome of Sphingobacterium gobiense H7.</title>
        <authorList>
            <person name="Li L."/>
            <person name="Liu L."/>
            <person name="Zhang X."/>
            <person name="Wang T."/>
            <person name="Liang L."/>
        </authorList>
    </citation>
    <scope>NUCLEOTIDE SEQUENCE [LARGE SCALE GENOMIC DNA]</scope>
    <source>
        <strain evidence="1 2">ACCC 05757</strain>
    </source>
</reference>
<organism evidence="1 2">
    <name type="scientific">Sphingobacterium gobiense</name>
    <dbReference type="NCBI Taxonomy" id="1382456"/>
    <lineage>
        <taxon>Bacteria</taxon>
        <taxon>Pseudomonadati</taxon>
        <taxon>Bacteroidota</taxon>
        <taxon>Sphingobacteriia</taxon>
        <taxon>Sphingobacteriales</taxon>
        <taxon>Sphingobacteriaceae</taxon>
        <taxon>Sphingobacterium</taxon>
    </lineage>
</organism>
<proteinExistence type="predicted"/>
<evidence type="ECO:0000313" key="2">
    <source>
        <dbReference type="Proteomes" id="UP000238642"/>
    </source>
</evidence>
<evidence type="ECO:0000313" key="1">
    <source>
        <dbReference type="EMBL" id="PRD54522.1"/>
    </source>
</evidence>
<sequence>MISHYPPFKTILDAGKCGVEGCTKFKVVSSAPLLWSKMGKSLFVVLLRCGKLFCVILWEKVGESVYFYIKI</sequence>
<name>A0A2S9JN37_9SPHI</name>
<protein>
    <submittedName>
        <fullName evidence="1">Uncharacterized protein</fullName>
    </submittedName>
</protein>
<gene>
    <name evidence="1" type="ORF">C5749_13820</name>
</gene>